<evidence type="ECO:0000256" key="4">
    <source>
        <dbReference type="ARBA" id="ARBA00023004"/>
    </source>
</evidence>
<dbReference type="InterPro" id="IPR050377">
    <property type="entry name" value="Radical_SAM_PqqE_MftC-like"/>
</dbReference>
<keyword evidence="5" id="KW-0411">Iron-sulfur</keyword>
<comment type="cofactor">
    <cofactor evidence="1">
        <name>[4Fe-4S] cluster</name>
        <dbReference type="ChEBI" id="CHEBI:49883"/>
    </cofactor>
</comment>
<dbReference type="GO" id="GO:0046872">
    <property type="term" value="F:metal ion binding"/>
    <property type="evidence" value="ECO:0007669"/>
    <property type="project" value="UniProtKB-KW"/>
</dbReference>
<dbReference type="AlphaFoldDB" id="A0AB36CPZ5"/>
<dbReference type="GO" id="GO:0051536">
    <property type="term" value="F:iron-sulfur cluster binding"/>
    <property type="evidence" value="ECO:0007669"/>
    <property type="project" value="UniProtKB-KW"/>
</dbReference>
<dbReference type="Gene3D" id="3.20.20.70">
    <property type="entry name" value="Aldolase class I"/>
    <property type="match status" value="1"/>
</dbReference>
<gene>
    <name evidence="7" type="ORF">HBO26_00955</name>
</gene>
<dbReference type="Proteomes" id="UP000548707">
    <property type="component" value="Unassembled WGS sequence"/>
</dbReference>
<proteinExistence type="predicted"/>
<reference evidence="7 8" key="1">
    <citation type="journal article" date="2020" name="Front. Microbiol.">
        <title>Genetic Organization of the aprX-lipA2 Operon Affects the Proteolytic Potential of Pseudomonas Species in Milk.</title>
        <authorList>
            <person name="Maier C."/>
            <person name="Huptas C."/>
            <person name="von Neubeck M."/>
            <person name="Scherer S."/>
            <person name="Wenning M."/>
            <person name="Lucking G."/>
        </authorList>
    </citation>
    <scope>NUCLEOTIDE SEQUENCE [LARGE SCALE GENOMIC DNA]</scope>
    <source>
        <strain evidence="7 8">WS 5114</strain>
    </source>
</reference>
<dbReference type="PROSITE" id="PS51918">
    <property type="entry name" value="RADICAL_SAM"/>
    <property type="match status" value="1"/>
</dbReference>
<accession>A0AB36CPZ5</accession>
<organism evidence="7 8">
    <name type="scientific">Pseudomonas mandelii</name>
    <dbReference type="NCBI Taxonomy" id="75612"/>
    <lineage>
        <taxon>Bacteria</taxon>
        <taxon>Pseudomonadati</taxon>
        <taxon>Pseudomonadota</taxon>
        <taxon>Gammaproteobacteria</taxon>
        <taxon>Pseudomonadales</taxon>
        <taxon>Pseudomonadaceae</taxon>
        <taxon>Pseudomonas</taxon>
    </lineage>
</organism>
<dbReference type="InterPro" id="IPR013785">
    <property type="entry name" value="Aldolase_TIM"/>
</dbReference>
<evidence type="ECO:0000256" key="5">
    <source>
        <dbReference type="ARBA" id="ARBA00023014"/>
    </source>
</evidence>
<protein>
    <submittedName>
        <fullName evidence="7">Radical SAM protein</fullName>
    </submittedName>
</protein>
<name>A0AB36CPZ5_9PSED</name>
<evidence type="ECO:0000259" key="6">
    <source>
        <dbReference type="PROSITE" id="PS51918"/>
    </source>
</evidence>
<dbReference type="EMBL" id="JAAQXV010000001">
    <property type="protein sequence ID" value="NMZ77868.1"/>
    <property type="molecule type" value="Genomic_DNA"/>
</dbReference>
<dbReference type="PANTHER" id="PTHR11228:SF7">
    <property type="entry name" value="PQQA PEPTIDE CYCLASE"/>
    <property type="match status" value="1"/>
</dbReference>
<feature type="domain" description="Radical SAM core" evidence="6">
    <location>
        <begin position="46"/>
        <end position="258"/>
    </location>
</feature>
<comment type="caution">
    <text evidence="7">The sequence shown here is derived from an EMBL/GenBank/DDBJ whole genome shotgun (WGS) entry which is preliminary data.</text>
</comment>
<sequence>MESTTKSLRTGGWKLRGGPAGLHMFNRNTGLNVLLDEIQIPASLHSRAPRQVSVALTNRCDLRCSHCYAPKSRNQLRFDVVTQWLAELDLHGALGVGFGGGEPTLYPEFVRLCQHVARETGLSVSFTTHGHHIDDVLAEGLRGSVNFIRVSMDGVGATYESIRRRSFPTLLASMERIKSISRFGVNVVINESTLPDLDDVAIVAADAGACELLLLPQIPVRHVPGIPLATLQDLRRWVDSYRGPLKLSISEANADDFPTCDPLGEELGLRAYAHIDAMGVLKASSYAAAGVQLGEGSVLQAIDQLTRDVAENDS</sequence>
<evidence type="ECO:0000256" key="3">
    <source>
        <dbReference type="ARBA" id="ARBA00022723"/>
    </source>
</evidence>
<evidence type="ECO:0000313" key="7">
    <source>
        <dbReference type="EMBL" id="NMZ77868.1"/>
    </source>
</evidence>
<keyword evidence="2" id="KW-0949">S-adenosyl-L-methionine</keyword>
<evidence type="ECO:0000256" key="1">
    <source>
        <dbReference type="ARBA" id="ARBA00001966"/>
    </source>
</evidence>
<dbReference type="SUPFAM" id="SSF102114">
    <property type="entry name" value="Radical SAM enzymes"/>
    <property type="match status" value="1"/>
</dbReference>
<dbReference type="Pfam" id="PF04055">
    <property type="entry name" value="Radical_SAM"/>
    <property type="match status" value="1"/>
</dbReference>
<keyword evidence="4" id="KW-0408">Iron</keyword>
<dbReference type="SFLD" id="SFLDS00029">
    <property type="entry name" value="Radical_SAM"/>
    <property type="match status" value="1"/>
</dbReference>
<dbReference type="InterPro" id="IPR058240">
    <property type="entry name" value="rSAM_sf"/>
</dbReference>
<dbReference type="SFLD" id="SFLDG01067">
    <property type="entry name" value="SPASM/twitch_domain_containing"/>
    <property type="match status" value="1"/>
</dbReference>
<dbReference type="CDD" id="cd01335">
    <property type="entry name" value="Radical_SAM"/>
    <property type="match status" value="1"/>
</dbReference>
<dbReference type="GO" id="GO:0003824">
    <property type="term" value="F:catalytic activity"/>
    <property type="evidence" value="ECO:0007669"/>
    <property type="project" value="InterPro"/>
</dbReference>
<evidence type="ECO:0000256" key="2">
    <source>
        <dbReference type="ARBA" id="ARBA00022691"/>
    </source>
</evidence>
<keyword evidence="3" id="KW-0479">Metal-binding</keyword>
<dbReference type="PANTHER" id="PTHR11228">
    <property type="entry name" value="RADICAL SAM DOMAIN PROTEIN"/>
    <property type="match status" value="1"/>
</dbReference>
<dbReference type="InterPro" id="IPR007197">
    <property type="entry name" value="rSAM"/>
</dbReference>
<evidence type="ECO:0000313" key="8">
    <source>
        <dbReference type="Proteomes" id="UP000548707"/>
    </source>
</evidence>